<accession>A0A645FZP7</accession>
<proteinExistence type="predicted"/>
<dbReference type="AlphaFoldDB" id="A0A645FZP7"/>
<dbReference type="InterPro" id="IPR021797">
    <property type="entry name" value="Wzy_C_2"/>
</dbReference>
<comment type="caution">
    <text evidence="3">The sequence shown here is derived from an EMBL/GenBank/DDBJ whole genome shotgun (WGS) entry which is preliminary data.</text>
</comment>
<organism evidence="3">
    <name type="scientific">bioreactor metagenome</name>
    <dbReference type="NCBI Taxonomy" id="1076179"/>
    <lineage>
        <taxon>unclassified sequences</taxon>
        <taxon>metagenomes</taxon>
        <taxon>ecological metagenomes</taxon>
    </lineage>
</organism>
<dbReference type="Pfam" id="PF11846">
    <property type="entry name" value="Wzy_C_2"/>
    <property type="match status" value="1"/>
</dbReference>
<keyword evidence="1" id="KW-1133">Transmembrane helix</keyword>
<protein>
    <recommendedName>
        <fullName evidence="2">Virulence factor membrane-bound polymerase C-terminal domain-containing protein</fullName>
    </recommendedName>
</protein>
<name>A0A645FZP7_9ZZZZ</name>
<evidence type="ECO:0000256" key="1">
    <source>
        <dbReference type="SAM" id="Phobius"/>
    </source>
</evidence>
<evidence type="ECO:0000259" key="2">
    <source>
        <dbReference type="Pfam" id="PF11846"/>
    </source>
</evidence>
<feature type="transmembrane region" description="Helical" evidence="1">
    <location>
        <begin position="96"/>
        <end position="118"/>
    </location>
</feature>
<feature type="transmembrane region" description="Helical" evidence="1">
    <location>
        <begin position="67"/>
        <end position="84"/>
    </location>
</feature>
<gene>
    <name evidence="3" type="ORF">SDC9_164746</name>
</gene>
<keyword evidence="1" id="KW-0812">Transmembrane</keyword>
<sequence>MLLDNAHNLPLHLAVELGLPAALALCAVVLWAVWRGKPWRETDGARQLAWGVLLLIGMHSMLEFPLWYGPFQLVAVLAIAILVWPRHAAAPGAAAVMRWQWVLVAGCAVWLTGALWIAQDFRRMASLYQLPQHREAQWRGLTAREASETSDFFVNQAEFAWLTTTTVTADNAAQMHAMARRMLHYSPEPRVITKLIESARLLGVQTEVDEQLRLFQIAYPDAYKPFAASLASQPQVAAPEPFTADSEP</sequence>
<feature type="transmembrane region" description="Helical" evidence="1">
    <location>
        <begin position="12"/>
        <end position="33"/>
    </location>
</feature>
<feature type="domain" description="Virulence factor membrane-bound polymerase C-terminal" evidence="2">
    <location>
        <begin position="48"/>
        <end position="226"/>
    </location>
</feature>
<keyword evidence="1" id="KW-0472">Membrane</keyword>
<reference evidence="3" key="1">
    <citation type="submission" date="2019-08" db="EMBL/GenBank/DDBJ databases">
        <authorList>
            <person name="Kucharzyk K."/>
            <person name="Murdoch R.W."/>
            <person name="Higgins S."/>
            <person name="Loffler F."/>
        </authorList>
    </citation>
    <scope>NUCLEOTIDE SEQUENCE</scope>
</reference>
<evidence type="ECO:0000313" key="3">
    <source>
        <dbReference type="EMBL" id="MPN17393.1"/>
    </source>
</evidence>
<dbReference type="EMBL" id="VSSQ01064508">
    <property type="protein sequence ID" value="MPN17393.1"/>
    <property type="molecule type" value="Genomic_DNA"/>
</dbReference>